<dbReference type="InterPro" id="IPR002559">
    <property type="entry name" value="Transposase_11"/>
</dbReference>
<organism evidence="6 7">
    <name type="scientific">Melghirimyces profundicolus</name>
    <dbReference type="NCBI Taxonomy" id="1242148"/>
    <lineage>
        <taxon>Bacteria</taxon>
        <taxon>Bacillati</taxon>
        <taxon>Bacillota</taxon>
        <taxon>Bacilli</taxon>
        <taxon>Bacillales</taxon>
        <taxon>Thermoactinomycetaceae</taxon>
        <taxon>Melghirimyces</taxon>
    </lineage>
</organism>
<dbReference type="Pfam" id="PF01609">
    <property type="entry name" value="DDE_Tnp_1"/>
    <property type="match status" value="1"/>
</dbReference>
<name>A0A2T6BSW3_9BACL</name>
<dbReference type="SUPFAM" id="SSF53098">
    <property type="entry name" value="Ribonuclease H-like"/>
    <property type="match status" value="1"/>
</dbReference>
<dbReference type="PANTHER" id="PTHR33258:SF1">
    <property type="entry name" value="TRANSPOSASE INSL FOR INSERTION SEQUENCE ELEMENT IS186A-RELATED"/>
    <property type="match status" value="1"/>
</dbReference>
<dbReference type="EMBL" id="QBKR01000013">
    <property type="protein sequence ID" value="PTX59168.1"/>
    <property type="molecule type" value="Genomic_DNA"/>
</dbReference>
<dbReference type="InterPro" id="IPR012337">
    <property type="entry name" value="RNaseH-like_sf"/>
</dbReference>
<gene>
    <name evidence="6" type="ORF">C8P63_113114</name>
</gene>
<proteinExistence type="inferred from homology"/>
<sequence length="210" mass="24971">EESIARKHDSPWAEKILPSKGITVYDRGYLDLGRLDEWQDQGHLFVVRLRDNTVISKRKGLKRLPVEGSNVVGDASALLGRGKKTRHRFRVVTFRDGRGKPIRVVTNLWNVSAETIAALYKERWQVELFFRWIKQHLHVKKLFGTSQNAVYNQLYGAFIAYLLLNWLYQQTQSEWRTVKLSFIHFVRKLRWRQLPTEVKWSVYELLDRYR</sequence>
<evidence type="ECO:0000256" key="4">
    <source>
        <dbReference type="ARBA" id="ARBA00023172"/>
    </source>
</evidence>
<evidence type="ECO:0000259" key="5">
    <source>
        <dbReference type="Pfam" id="PF01609"/>
    </source>
</evidence>
<dbReference type="AlphaFoldDB" id="A0A2T6BSW3"/>
<reference evidence="6 7" key="1">
    <citation type="submission" date="2018-04" db="EMBL/GenBank/DDBJ databases">
        <title>Genomic Encyclopedia of Archaeal and Bacterial Type Strains, Phase II (KMG-II): from individual species to whole genera.</title>
        <authorList>
            <person name="Goeker M."/>
        </authorList>
    </citation>
    <scope>NUCLEOTIDE SEQUENCE [LARGE SCALE GENOMIC DNA]</scope>
    <source>
        <strain evidence="6 7">DSM 45787</strain>
    </source>
</reference>
<dbReference type="RefSeq" id="WP_108023936.1">
    <property type="nucleotide sequence ID" value="NZ_QBKR01000013.1"/>
</dbReference>
<evidence type="ECO:0000313" key="6">
    <source>
        <dbReference type="EMBL" id="PTX59168.1"/>
    </source>
</evidence>
<dbReference type="PANTHER" id="PTHR33258">
    <property type="entry name" value="TRANSPOSASE INSL FOR INSERTION SEQUENCE ELEMENT IS186A-RELATED"/>
    <property type="match status" value="1"/>
</dbReference>
<keyword evidence="7" id="KW-1185">Reference proteome</keyword>
<evidence type="ECO:0000256" key="1">
    <source>
        <dbReference type="ARBA" id="ARBA00010075"/>
    </source>
</evidence>
<dbReference type="GO" id="GO:0003677">
    <property type="term" value="F:DNA binding"/>
    <property type="evidence" value="ECO:0007669"/>
    <property type="project" value="UniProtKB-KW"/>
</dbReference>
<protein>
    <submittedName>
        <fullName evidence="6">DDE family transposase</fullName>
    </submittedName>
</protein>
<dbReference type="OrthoDB" id="368860at2"/>
<comment type="similarity">
    <text evidence="1">Belongs to the transposase 11 family.</text>
</comment>
<dbReference type="GO" id="GO:0006313">
    <property type="term" value="P:DNA transposition"/>
    <property type="evidence" value="ECO:0007669"/>
    <property type="project" value="InterPro"/>
</dbReference>
<dbReference type="Proteomes" id="UP000244240">
    <property type="component" value="Unassembled WGS sequence"/>
</dbReference>
<feature type="non-terminal residue" evidence="6">
    <location>
        <position position="1"/>
    </location>
</feature>
<dbReference type="GO" id="GO:0004803">
    <property type="term" value="F:transposase activity"/>
    <property type="evidence" value="ECO:0007669"/>
    <property type="project" value="InterPro"/>
</dbReference>
<keyword evidence="2" id="KW-0815">Transposition</keyword>
<keyword evidence="3" id="KW-0238">DNA-binding</keyword>
<dbReference type="Gene3D" id="3.90.350.10">
    <property type="entry name" value="Transposase Inhibitor Protein From Tn5, Chain A, domain 1"/>
    <property type="match status" value="1"/>
</dbReference>
<comment type="caution">
    <text evidence="6">The sequence shown here is derived from an EMBL/GenBank/DDBJ whole genome shotgun (WGS) entry which is preliminary data.</text>
</comment>
<evidence type="ECO:0000313" key="7">
    <source>
        <dbReference type="Proteomes" id="UP000244240"/>
    </source>
</evidence>
<feature type="domain" description="Transposase IS4-like" evidence="5">
    <location>
        <begin position="14"/>
        <end position="163"/>
    </location>
</feature>
<dbReference type="InterPro" id="IPR047952">
    <property type="entry name" value="Transpos_IS4"/>
</dbReference>
<dbReference type="NCBIfam" id="NF033592">
    <property type="entry name" value="transpos_IS4_1"/>
    <property type="match status" value="1"/>
</dbReference>
<evidence type="ECO:0000256" key="2">
    <source>
        <dbReference type="ARBA" id="ARBA00022578"/>
    </source>
</evidence>
<evidence type="ECO:0000256" key="3">
    <source>
        <dbReference type="ARBA" id="ARBA00023125"/>
    </source>
</evidence>
<accession>A0A2T6BSW3</accession>
<keyword evidence="4" id="KW-0233">DNA recombination</keyword>